<dbReference type="PANTHER" id="PTHR16517">
    <property type="entry name" value="TUBBY-RELATED"/>
    <property type="match status" value="1"/>
</dbReference>
<dbReference type="SUPFAM" id="SSF54518">
    <property type="entry name" value="Tubby C-terminal domain-like"/>
    <property type="match status" value="1"/>
</dbReference>
<feature type="compositionally biased region" description="Polar residues" evidence="2">
    <location>
        <begin position="735"/>
        <end position="745"/>
    </location>
</feature>
<proteinExistence type="inferred from homology"/>
<gene>
    <name evidence="4" type="ORF">TSIB3V08_LOCUS7628</name>
</gene>
<dbReference type="InterPro" id="IPR000007">
    <property type="entry name" value="Tubby_C"/>
</dbReference>
<feature type="region of interest" description="Disordered" evidence="2">
    <location>
        <begin position="764"/>
        <end position="864"/>
    </location>
</feature>
<dbReference type="InterPro" id="IPR025659">
    <property type="entry name" value="Tubby-like_C"/>
</dbReference>
<feature type="compositionally biased region" description="Polar residues" evidence="2">
    <location>
        <begin position="1"/>
        <end position="27"/>
    </location>
</feature>
<evidence type="ECO:0000259" key="3">
    <source>
        <dbReference type="Pfam" id="PF01167"/>
    </source>
</evidence>
<dbReference type="PANTHER" id="PTHR16517:SF2">
    <property type="entry name" value="TUBBY-RELATED PROTEIN 4"/>
    <property type="match status" value="1"/>
</dbReference>
<evidence type="ECO:0000256" key="2">
    <source>
        <dbReference type="SAM" id="MobiDB-lite"/>
    </source>
</evidence>
<feature type="compositionally biased region" description="Basic residues" evidence="2">
    <location>
        <begin position="41"/>
        <end position="51"/>
    </location>
</feature>
<dbReference type="EMBL" id="OC003652">
    <property type="protein sequence ID" value="CAD7263553.1"/>
    <property type="molecule type" value="Genomic_DNA"/>
</dbReference>
<feature type="region of interest" description="Disordered" evidence="2">
    <location>
        <begin position="712"/>
        <end position="745"/>
    </location>
</feature>
<dbReference type="AlphaFoldDB" id="A0A7R9AZK9"/>
<feature type="region of interest" description="Disordered" evidence="2">
    <location>
        <begin position="164"/>
        <end position="192"/>
    </location>
</feature>
<feature type="domain" description="Tubby C-terminal" evidence="3">
    <location>
        <begin position="861"/>
        <end position="941"/>
    </location>
</feature>
<feature type="region of interest" description="Disordered" evidence="2">
    <location>
        <begin position="1"/>
        <end position="65"/>
    </location>
</feature>
<feature type="region of interest" description="Disordered" evidence="2">
    <location>
        <begin position="618"/>
        <end position="677"/>
    </location>
</feature>
<feature type="compositionally biased region" description="Low complexity" evidence="2">
    <location>
        <begin position="773"/>
        <end position="797"/>
    </location>
</feature>
<evidence type="ECO:0000313" key="4">
    <source>
        <dbReference type="EMBL" id="CAD7263553.1"/>
    </source>
</evidence>
<feature type="region of interest" description="Disordered" evidence="2">
    <location>
        <begin position="559"/>
        <end position="599"/>
    </location>
</feature>
<feature type="compositionally biased region" description="Basic and acidic residues" evidence="2">
    <location>
        <begin position="841"/>
        <end position="852"/>
    </location>
</feature>
<sequence>MTELSLTAESTDSAKSSGSSQNNASDTSDTEHEDGCGSPRVQRRRRRRNKSHSTQTTAGETEQDDLAYVDTLPEHIRLVEVTSNIWGTKFKIHGLATSVPANLGQVTYKTSLLHLQPRQMTLVMTELRDDFPLGPDPNFNPNLFSEDEEEIFQGDDRCRPPSDVAPPIAPMTPRAHHTTAGPAGRFAPQNRHTNIRPVPKTPCQHPEVHEGTPSLNANLTPVLAKAESYDDEFPYVDLTDVANFCESLRTNASSSATSPVLKSYVDGYCTCPQMLSATNANGSFSGVGTVTQYTRANVVVSTSGGSCTAQTRHAISPLVCEGAVPTLQSPKNAVAPSEVYVERGTPSQTLMTASTACGDFSNNVQRVKTALAEQNQNAVKLNLSLNLGTIEQTGGLELRPVVMKRVDIEGNNRNHQLANCCPNQREQTMNEDNAVFSLCNSPSPMKGCTTNMNAVNKRKEKQGKCSPSGNQVGIAPRPANKPEDILYIDEDVVGDLPTPGTVRRTPTTMSIAPRPPPCHADSMVRSCSVGYLDLVDAQLVPCEVALMMLRKETPKRLVLVNRKKQKKQRSKAHLNHENTGDRGTCPKPPKLKHCGKSRSLDSSDIFPASISANVCQLPSTSEKPSHENTTEPTPVSIPQNCSPSEKSIRPKVTPQTVAKSTHQHKQHSSKPTQKQQVQDIVCNYSNNDSSETDCESSLETNSSRIPLCLKDQSSVVHSSSSAATGKVGREEGSPHLNNNNNAFKSSSGMMNGFSALDCLTSSSRKKDLEDTRSLPSPSPCASPRLPRSSPSSPAPSKKSGKRNQSTSPIRKHLLNSPLLNRRQRKNKTTESSDDEVVYSGDELKRGKCKGDGPEGSPTPVPANPRRREFVMHNKAPMWNENSQVYQLDFGGRVTQESAKNFQIEFRGKQVMQFGRIDGNAYTLDFQYPFSALQAFAVALANVTQRLK</sequence>
<accession>A0A7R9AZK9</accession>
<organism evidence="4">
    <name type="scientific">Timema shepardi</name>
    <name type="common">Walking stick</name>
    <dbReference type="NCBI Taxonomy" id="629360"/>
    <lineage>
        <taxon>Eukaryota</taxon>
        <taxon>Metazoa</taxon>
        <taxon>Ecdysozoa</taxon>
        <taxon>Arthropoda</taxon>
        <taxon>Hexapoda</taxon>
        <taxon>Insecta</taxon>
        <taxon>Pterygota</taxon>
        <taxon>Neoptera</taxon>
        <taxon>Polyneoptera</taxon>
        <taxon>Phasmatodea</taxon>
        <taxon>Timematodea</taxon>
        <taxon>Timematoidea</taxon>
        <taxon>Timematidae</taxon>
        <taxon>Timema</taxon>
    </lineage>
</organism>
<reference evidence="4" key="1">
    <citation type="submission" date="2020-11" db="EMBL/GenBank/DDBJ databases">
        <authorList>
            <person name="Tran Van P."/>
        </authorList>
    </citation>
    <scope>NUCLEOTIDE SEQUENCE</scope>
</reference>
<feature type="compositionally biased region" description="Polar residues" evidence="2">
    <location>
        <begin position="630"/>
        <end position="645"/>
    </location>
</feature>
<comment type="similarity">
    <text evidence="1">Belongs to the TUB family.</text>
</comment>
<feature type="compositionally biased region" description="Basic residues" evidence="2">
    <location>
        <begin position="561"/>
        <end position="573"/>
    </location>
</feature>
<dbReference type="Pfam" id="PF01167">
    <property type="entry name" value="Tub"/>
    <property type="match status" value="1"/>
</dbReference>
<name>A0A7R9AZK9_TIMSH</name>
<dbReference type="Gene3D" id="3.20.90.10">
    <property type="entry name" value="Tubby Protein, Chain A"/>
    <property type="match status" value="1"/>
</dbReference>
<protein>
    <recommendedName>
        <fullName evidence="3">Tubby C-terminal domain-containing protein</fullName>
    </recommendedName>
</protein>
<evidence type="ECO:0000256" key="1">
    <source>
        <dbReference type="ARBA" id="ARBA00007129"/>
    </source>
</evidence>